<dbReference type="EMBL" id="CP089983">
    <property type="protein sequence ID" value="WXB05263.1"/>
    <property type="molecule type" value="Genomic_DNA"/>
</dbReference>
<keyword evidence="2" id="KW-0732">Signal</keyword>
<evidence type="ECO:0000256" key="1">
    <source>
        <dbReference type="SAM" id="MobiDB-lite"/>
    </source>
</evidence>
<keyword evidence="4" id="KW-1185">Reference proteome</keyword>
<organism evidence="3 4">
    <name type="scientific">Pendulispora rubella</name>
    <dbReference type="NCBI Taxonomy" id="2741070"/>
    <lineage>
        <taxon>Bacteria</taxon>
        <taxon>Pseudomonadati</taxon>
        <taxon>Myxococcota</taxon>
        <taxon>Myxococcia</taxon>
        <taxon>Myxococcales</taxon>
        <taxon>Sorangiineae</taxon>
        <taxon>Pendulisporaceae</taxon>
        <taxon>Pendulispora</taxon>
    </lineage>
</organism>
<reference evidence="3" key="1">
    <citation type="submission" date="2021-12" db="EMBL/GenBank/DDBJ databases">
        <title>Discovery of the Pendulisporaceae a myxobacterial family with distinct sporulation behavior and unique specialized metabolism.</title>
        <authorList>
            <person name="Garcia R."/>
            <person name="Popoff A."/>
            <person name="Bader C.D."/>
            <person name="Loehr J."/>
            <person name="Walesch S."/>
            <person name="Walt C."/>
            <person name="Boldt J."/>
            <person name="Bunk B."/>
            <person name="Haeckl F.J.F.P.J."/>
            <person name="Gunesch A.P."/>
            <person name="Birkelbach J."/>
            <person name="Nuebel U."/>
            <person name="Pietschmann T."/>
            <person name="Bach T."/>
            <person name="Mueller R."/>
        </authorList>
    </citation>
    <scope>NUCLEOTIDE SEQUENCE</scope>
    <source>
        <strain evidence="3">MSr11367</strain>
    </source>
</reference>
<gene>
    <name evidence="3" type="ORF">LVJ94_51250</name>
</gene>
<feature type="region of interest" description="Disordered" evidence="1">
    <location>
        <begin position="87"/>
        <end position="120"/>
    </location>
</feature>
<accession>A0ABZ2L5N8</accession>
<evidence type="ECO:0000313" key="4">
    <source>
        <dbReference type="Proteomes" id="UP001374803"/>
    </source>
</evidence>
<dbReference type="Proteomes" id="UP001374803">
    <property type="component" value="Chromosome"/>
</dbReference>
<name>A0ABZ2L5N8_9BACT</name>
<feature type="compositionally biased region" description="Polar residues" evidence="1">
    <location>
        <begin position="109"/>
        <end position="120"/>
    </location>
</feature>
<protein>
    <submittedName>
        <fullName evidence="3">Uncharacterized protein</fullName>
    </submittedName>
</protein>
<dbReference type="RefSeq" id="WP_394834906.1">
    <property type="nucleotide sequence ID" value="NZ_CP089929.1"/>
</dbReference>
<evidence type="ECO:0000313" key="3">
    <source>
        <dbReference type="EMBL" id="WXB05263.1"/>
    </source>
</evidence>
<sequence length="120" mass="12476">MNNVTIFRAMLAAVGIFGALPGCGADSKVEDVESTSNELVQKDEAAGGHEAILSSASFTRSCIGTFYEPWDGRPILYADAASCKRIDGSTTGRRSWSAPPGSAGCAGDLSNNNGNLQCNQ</sequence>
<proteinExistence type="predicted"/>
<feature type="chain" id="PRO_5046056663" evidence="2">
    <location>
        <begin position="25"/>
        <end position="120"/>
    </location>
</feature>
<feature type="signal peptide" evidence="2">
    <location>
        <begin position="1"/>
        <end position="24"/>
    </location>
</feature>
<evidence type="ECO:0000256" key="2">
    <source>
        <dbReference type="SAM" id="SignalP"/>
    </source>
</evidence>